<protein>
    <submittedName>
        <fullName evidence="2">Helix-turn-helix domain-containing protein</fullName>
    </submittedName>
</protein>
<feature type="coiled-coil region" evidence="1">
    <location>
        <begin position="379"/>
        <end position="420"/>
    </location>
</feature>
<evidence type="ECO:0000313" key="3">
    <source>
        <dbReference type="Proteomes" id="UP001432039"/>
    </source>
</evidence>
<evidence type="ECO:0000313" key="2">
    <source>
        <dbReference type="EMBL" id="WUQ17377.1"/>
    </source>
</evidence>
<dbReference type="RefSeq" id="WP_328965597.1">
    <property type="nucleotide sequence ID" value="NZ_CP108090.1"/>
</dbReference>
<accession>A0ABZ1TQB0</accession>
<dbReference type="EMBL" id="CP108090">
    <property type="protein sequence ID" value="WUQ17377.1"/>
    <property type="molecule type" value="Genomic_DNA"/>
</dbReference>
<sequence>MARPEKPVDRRVPEHAALADFLRALRAASQVTYGQLASVAQLSPSTLKRAASGAGVPKLSTVLVYVMASTPPGAASDADVAQARLLWKKARYATILPRYSYHAPDPKLCATADDLRNSLRDLHLWAGRPTMRSMEGEAGGIGILPRSTAHRISLGRTLPISERQMRSYLTACEVPTHRHGDWTQALRRIRPAIERPGAHTAPLERKHVGHRGRPRRPIRAATREAHDLAAFLRHLVDEAGIRTFELSRRLRMSKPRISDYLAGRIPPHEFVVALVRAVVAPAVAERRLAHAMSLWDRAMKPSSRGPAVSRGAVVRTGSREMEVYERLTASLEQQQALRESMENAQKLAIILMAMIGKLQVDIATFEEMRFRLRDTSPSYVDLADRLRRAQEQTERAKEELKRAQQARIRAEELSLRLQEQIAVLRSELEHTSGPQERLEPFELLTGTGQVPAAPDHDDIDIALSRARQILNHSEAGLDHIADDLGPHRSGRAA</sequence>
<name>A0ABZ1TQB0_STRVG</name>
<dbReference type="Pfam" id="PF13560">
    <property type="entry name" value="HTH_31"/>
    <property type="match status" value="2"/>
</dbReference>
<proteinExistence type="predicted"/>
<keyword evidence="1" id="KW-0175">Coiled coil</keyword>
<reference evidence="2" key="1">
    <citation type="submission" date="2022-10" db="EMBL/GenBank/DDBJ databases">
        <title>The complete genomes of actinobacterial strains from the NBC collection.</title>
        <authorList>
            <person name="Joergensen T.S."/>
            <person name="Alvarez Arevalo M."/>
            <person name="Sterndorff E.B."/>
            <person name="Faurdal D."/>
            <person name="Vuksanovic O."/>
            <person name="Mourched A.-S."/>
            <person name="Charusanti P."/>
            <person name="Shaw S."/>
            <person name="Blin K."/>
            <person name="Weber T."/>
        </authorList>
    </citation>
    <scope>NUCLEOTIDE SEQUENCE</scope>
    <source>
        <strain evidence="2">NBC_00248</strain>
    </source>
</reference>
<evidence type="ECO:0000256" key="1">
    <source>
        <dbReference type="SAM" id="Coils"/>
    </source>
</evidence>
<gene>
    <name evidence="2" type="ORF">OG517_41700</name>
</gene>
<dbReference type="Proteomes" id="UP001432039">
    <property type="component" value="Chromosome"/>
</dbReference>
<organism evidence="2 3">
    <name type="scientific">Streptomyces virginiae</name>
    <name type="common">Streptomyces cinnamonensis</name>
    <dbReference type="NCBI Taxonomy" id="1961"/>
    <lineage>
        <taxon>Bacteria</taxon>
        <taxon>Bacillati</taxon>
        <taxon>Actinomycetota</taxon>
        <taxon>Actinomycetes</taxon>
        <taxon>Kitasatosporales</taxon>
        <taxon>Streptomycetaceae</taxon>
        <taxon>Streptomyces</taxon>
    </lineage>
</organism>
<keyword evidence="3" id="KW-1185">Reference proteome</keyword>